<keyword evidence="1" id="KW-0489">Methyltransferase</keyword>
<dbReference type="EMBL" id="JAPAIK010000198">
    <property type="protein sequence ID" value="MCW1073459.1"/>
    <property type="molecule type" value="Genomic_DNA"/>
</dbReference>
<dbReference type="Proteomes" id="UP001208853">
    <property type="component" value="Unassembled WGS sequence"/>
</dbReference>
<proteinExistence type="predicted"/>
<comment type="caution">
    <text evidence="1">The sequence shown here is derived from an EMBL/GenBank/DDBJ whole genome shotgun (WGS) entry which is preliminary data.</text>
</comment>
<accession>A0AAW5TLH7</accession>
<dbReference type="AlphaFoldDB" id="A0AAW5TLH7"/>
<gene>
    <name evidence="1" type="ORF">OJ930_10805</name>
</gene>
<organism evidence="1 2">
    <name type="scientific">Streptococcus anginosus</name>
    <dbReference type="NCBI Taxonomy" id="1328"/>
    <lineage>
        <taxon>Bacteria</taxon>
        <taxon>Bacillati</taxon>
        <taxon>Bacillota</taxon>
        <taxon>Bacilli</taxon>
        <taxon>Lactobacillales</taxon>
        <taxon>Streptococcaceae</taxon>
        <taxon>Streptococcus</taxon>
        <taxon>Streptococcus anginosus group</taxon>
    </lineage>
</organism>
<keyword evidence="1" id="KW-0808">Transferase</keyword>
<protein>
    <submittedName>
        <fullName evidence="1">Methyltransferase</fullName>
    </submittedName>
</protein>
<evidence type="ECO:0000313" key="2">
    <source>
        <dbReference type="Proteomes" id="UP001208853"/>
    </source>
</evidence>
<name>A0AAW5TLH7_STRAP</name>
<sequence>MVESYSKNANHNMRRPVVKEEIVDFMRTRQKQVSGSLKELETFAHAENIPIIPHETV</sequence>
<feature type="non-terminal residue" evidence="1">
    <location>
        <position position="57"/>
    </location>
</feature>
<evidence type="ECO:0000313" key="1">
    <source>
        <dbReference type="EMBL" id="MCW1073459.1"/>
    </source>
</evidence>
<reference evidence="1" key="1">
    <citation type="submission" date="2022-10" db="EMBL/GenBank/DDBJ databases">
        <title>Comparative genomic study of S. anginosus.</title>
        <authorList>
            <person name="Prasad A."/>
            <person name="Ene A."/>
            <person name="Jablonska S."/>
            <person name="Du J."/>
            <person name="Wolfe A.J."/>
            <person name="Putonti C."/>
        </authorList>
    </citation>
    <scope>NUCLEOTIDE SEQUENCE</scope>
    <source>
        <strain evidence="1">UMB6888</strain>
    </source>
</reference>
<dbReference type="GO" id="GO:0008168">
    <property type="term" value="F:methyltransferase activity"/>
    <property type="evidence" value="ECO:0007669"/>
    <property type="project" value="UniProtKB-KW"/>
</dbReference>
<dbReference type="GO" id="GO:0032259">
    <property type="term" value="P:methylation"/>
    <property type="evidence" value="ECO:0007669"/>
    <property type="project" value="UniProtKB-KW"/>
</dbReference>